<reference evidence="2" key="1">
    <citation type="submission" date="2012-06" db="EMBL/GenBank/DDBJ databases">
        <title>Complete sequence of chromosome of Desulfomonile tiedjei DSM 6799.</title>
        <authorList>
            <person name="Lucas S."/>
            <person name="Copeland A."/>
            <person name="Lapidus A."/>
            <person name="Glavina del Rio T."/>
            <person name="Dalin E."/>
            <person name="Tice H."/>
            <person name="Bruce D."/>
            <person name="Goodwin L."/>
            <person name="Pitluck S."/>
            <person name="Peters L."/>
            <person name="Ovchinnikova G."/>
            <person name="Zeytun A."/>
            <person name="Lu M."/>
            <person name="Kyrpides N."/>
            <person name="Mavromatis K."/>
            <person name="Ivanova N."/>
            <person name="Brettin T."/>
            <person name="Detter J.C."/>
            <person name="Han C."/>
            <person name="Larimer F."/>
            <person name="Land M."/>
            <person name="Hauser L."/>
            <person name="Markowitz V."/>
            <person name="Cheng J.-F."/>
            <person name="Hugenholtz P."/>
            <person name="Woyke T."/>
            <person name="Wu D."/>
            <person name="Spring S."/>
            <person name="Schroeder M."/>
            <person name="Brambilla E."/>
            <person name="Klenk H.-P."/>
            <person name="Eisen J.A."/>
        </authorList>
    </citation>
    <scope>NUCLEOTIDE SEQUENCE [LARGE SCALE GENOMIC DNA]</scope>
    <source>
        <strain evidence="2">ATCC 49306 / DSM 6799 / DCB-1</strain>
    </source>
</reference>
<dbReference type="STRING" id="706587.Desti_3225"/>
<organism evidence="1 2">
    <name type="scientific">Desulfomonile tiedjei (strain ATCC 49306 / DSM 6799 / DCB-1)</name>
    <dbReference type="NCBI Taxonomy" id="706587"/>
    <lineage>
        <taxon>Bacteria</taxon>
        <taxon>Pseudomonadati</taxon>
        <taxon>Thermodesulfobacteriota</taxon>
        <taxon>Desulfomonilia</taxon>
        <taxon>Desulfomonilales</taxon>
        <taxon>Desulfomonilaceae</taxon>
        <taxon>Desulfomonile</taxon>
    </lineage>
</organism>
<name>I4C8J4_DESTA</name>
<sequence>MPVPREIDADLYRGLVNSKELISARIRIKQTDLLISGTTNLSRKAFPTVMHYRRQIEEYIVSHPFFARSLVPVPPDDTAAKIVKTMISVSTQCGVGPMASVAGAISEFVGMDLMPFSHELIVENGGDIFLFSSKRREMLLLAESSMFKGLRIALDATPEPIGICTSSGTLGHSLSFGCADAVMVVASSASLADAAATAVGNLVKGPRDVESAIEKAREIGVNGVVILVNDKMGAWGQVEILD</sequence>
<dbReference type="AlphaFoldDB" id="I4C8J4"/>
<dbReference type="Proteomes" id="UP000006055">
    <property type="component" value="Chromosome"/>
</dbReference>
<dbReference type="SUPFAM" id="SSF143631">
    <property type="entry name" value="ApbE-like"/>
    <property type="match status" value="1"/>
</dbReference>
<dbReference type="InterPro" id="IPR003374">
    <property type="entry name" value="ApbE-like_sf"/>
</dbReference>
<dbReference type="HOGENOM" id="CLU_074757_1_0_7"/>
<evidence type="ECO:0000313" key="1">
    <source>
        <dbReference type="EMBL" id="AFM25885.1"/>
    </source>
</evidence>
<evidence type="ECO:0000313" key="2">
    <source>
        <dbReference type="Proteomes" id="UP000006055"/>
    </source>
</evidence>
<dbReference type="EMBL" id="CP003360">
    <property type="protein sequence ID" value="AFM25885.1"/>
    <property type="molecule type" value="Genomic_DNA"/>
</dbReference>
<dbReference type="RefSeq" id="WP_014811022.1">
    <property type="nucleotide sequence ID" value="NC_018025.1"/>
</dbReference>
<accession>I4C8J4</accession>
<proteinExistence type="predicted"/>
<keyword evidence="2" id="KW-1185">Reference proteome</keyword>
<protein>
    <submittedName>
        <fullName evidence="1">Uncharacterized protein</fullName>
    </submittedName>
</protein>
<dbReference type="NCBIfam" id="NF003323">
    <property type="entry name" value="PRK04334.1-3"/>
    <property type="match status" value="1"/>
</dbReference>
<dbReference type="PIRSF" id="PIRSF006421">
    <property type="entry name" value="UCP006421"/>
    <property type="match status" value="1"/>
</dbReference>
<dbReference type="Gene3D" id="3.10.520.10">
    <property type="entry name" value="ApbE-like domains"/>
    <property type="match status" value="1"/>
</dbReference>
<dbReference type="PATRIC" id="fig|706587.4.peg.3666"/>
<dbReference type="InterPro" id="IPR007183">
    <property type="entry name" value="UPF0280"/>
</dbReference>
<dbReference type="KEGG" id="dti:Desti_3225"/>
<gene>
    <name evidence="1" type="ordered locus">Desti_3225</name>
</gene>
<dbReference type="eggNOG" id="COG2122">
    <property type="taxonomic scope" value="Bacteria"/>
</dbReference>